<evidence type="ECO:0000256" key="18">
    <source>
        <dbReference type="ARBA" id="ARBA00048914"/>
    </source>
</evidence>
<evidence type="ECO:0000259" key="20">
    <source>
        <dbReference type="PROSITE" id="PS51387"/>
    </source>
</evidence>
<dbReference type="InterPro" id="IPR016166">
    <property type="entry name" value="FAD-bd_PCMH"/>
</dbReference>
<dbReference type="InterPro" id="IPR011601">
    <property type="entry name" value="MurB_C"/>
</dbReference>
<dbReference type="RefSeq" id="WP_039348842.1">
    <property type="nucleotide sequence ID" value="NZ_FOLA01000003.1"/>
</dbReference>
<dbReference type="Gene3D" id="3.30.43.10">
    <property type="entry name" value="Uridine Diphospho-n-acetylenolpyruvylglucosamine Reductase, domain 2"/>
    <property type="match status" value="1"/>
</dbReference>
<feature type="active site" evidence="19">
    <location>
        <position position="333"/>
    </location>
</feature>
<dbReference type="UniPathway" id="UPA00219"/>
<accession>A0A0C1CZ24</accession>
<evidence type="ECO:0000256" key="16">
    <source>
        <dbReference type="ARBA" id="ARBA00023316"/>
    </source>
</evidence>
<evidence type="ECO:0000256" key="10">
    <source>
        <dbReference type="ARBA" id="ARBA00022827"/>
    </source>
</evidence>
<evidence type="ECO:0000256" key="8">
    <source>
        <dbReference type="ARBA" id="ARBA00022618"/>
    </source>
</evidence>
<comment type="pathway">
    <text evidence="4 19">Cell wall biogenesis; peptidoglycan biosynthesis.</text>
</comment>
<keyword evidence="16 19" id="KW-0961">Cell wall biogenesis/degradation</keyword>
<dbReference type="PROSITE" id="PS51387">
    <property type="entry name" value="FAD_PCMH"/>
    <property type="match status" value="1"/>
</dbReference>
<evidence type="ECO:0000256" key="3">
    <source>
        <dbReference type="ARBA" id="ARBA00004496"/>
    </source>
</evidence>
<dbReference type="GO" id="GO:0051301">
    <property type="term" value="P:cell division"/>
    <property type="evidence" value="ECO:0007669"/>
    <property type="project" value="UniProtKB-KW"/>
</dbReference>
<dbReference type="Pfam" id="PF01565">
    <property type="entry name" value="FAD_binding_4"/>
    <property type="match status" value="1"/>
</dbReference>
<dbReference type="InterPro" id="IPR003170">
    <property type="entry name" value="MurB"/>
</dbReference>
<dbReference type="GO" id="GO:0071949">
    <property type="term" value="F:FAD binding"/>
    <property type="evidence" value="ECO:0007669"/>
    <property type="project" value="InterPro"/>
</dbReference>
<dbReference type="SUPFAM" id="SSF56194">
    <property type="entry name" value="Uridine diphospho-N-Acetylenolpyruvylglucosamine reductase, MurB, C-terminal domain"/>
    <property type="match status" value="1"/>
</dbReference>
<dbReference type="InterPro" id="IPR016167">
    <property type="entry name" value="FAD-bd_PCMH_sub1"/>
</dbReference>
<evidence type="ECO:0000256" key="19">
    <source>
        <dbReference type="HAMAP-Rule" id="MF_00037"/>
    </source>
</evidence>
<keyword evidence="7 19" id="KW-0963">Cytoplasm</keyword>
<keyword evidence="11 19" id="KW-0521">NADP</keyword>
<dbReference type="Proteomes" id="UP000031473">
    <property type="component" value="Unassembled WGS sequence"/>
</dbReference>
<keyword evidence="12 19" id="KW-0133">Cell shape</keyword>
<dbReference type="HAMAP" id="MF_00037">
    <property type="entry name" value="MurB"/>
    <property type="match status" value="1"/>
</dbReference>
<protein>
    <recommendedName>
        <fullName evidence="6 19">UDP-N-acetylenolpyruvoylglucosamine reductase</fullName>
        <ecNumber evidence="5 19">1.3.1.98</ecNumber>
    </recommendedName>
    <alternativeName>
        <fullName evidence="17 19">UDP-N-acetylmuramate dehydrogenase</fullName>
    </alternativeName>
</protein>
<evidence type="ECO:0000256" key="5">
    <source>
        <dbReference type="ARBA" id="ARBA00012518"/>
    </source>
</evidence>
<feature type="domain" description="FAD-binding PCMH-type" evidence="20">
    <location>
        <begin position="13"/>
        <end position="186"/>
    </location>
</feature>
<evidence type="ECO:0000256" key="9">
    <source>
        <dbReference type="ARBA" id="ARBA00022630"/>
    </source>
</evidence>
<keyword evidence="8 19" id="KW-0132">Cell division</keyword>
<evidence type="ECO:0000313" key="22">
    <source>
        <dbReference type="Proteomes" id="UP000031473"/>
    </source>
</evidence>
<keyword evidence="9 19" id="KW-0285">Flavoprotein</keyword>
<evidence type="ECO:0000256" key="11">
    <source>
        <dbReference type="ARBA" id="ARBA00022857"/>
    </source>
</evidence>
<keyword evidence="15 19" id="KW-0131">Cell cycle</keyword>
<comment type="caution">
    <text evidence="21">The sequence shown here is derived from an EMBL/GenBank/DDBJ whole genome shotgun (WGS) entry which is preliminary data.</text>
</comment>
<dbReference type="EMBL" id="JSYL01000002">
    <property type="protein sequence ID" value="KIA89671.1"/>
    <property type="molecule type" value="Genomic_DNA"/>
</dbReference>
<keyword evidence="14 19" id="KW-0560">Oxidoreductase</keyword>
<evidence type="ECO:0000256" key="14">
    <source>
        <dbReference type="ARBA" id="ARBA00023002"/>
    </source>
</evidence>
<evidence type="ECO:0000256" key="4">
    <source>
        <dbReference type="ARBA" id="ARBA00004752"/>
    </source>
</evidence>
<dbReference type="InterPro" id="IPR016169">
    <property type="entry name" value="FAD-bd_PCMH_sub2"/>
</dbReference>
<dbReference type="InterPro" id="IPR036635">
    <property type="entry name" value="MurB_C_sf"/>
</dbReference>
<comment type="cofactor">
    <cofactor evidence="1 19">
        <name>FAD</name>
        <dbReference type="ChEBI" id="CHEBI:57692"/>
    </cofactor>
</comment>
<dbReference type="OrthoDB" id="9804753at2"/>
<dbReference type="NCBIfam" id="TIGR00179">
    <property type="entry name" value="murB"/>
    <property type="match status" value="1"/>
</dbReference>
<dbReference type="GO" id="GO:0071555">
    <property type="term" value="P:cell wall organization"/>
    <property type="evidence" value="ECO:0007669"/>
    <property type="project" value="UniProtKB-KW"/>
</dbReference>
<dbReference type="NCBIfam" id="NF000755">
    <property type="entry name" value="PRK00046.1"/>
    <property type="match status" value="1"/>
</dbReference>
<dbReference type="InterPro" id="IPR036318">
    <property type="entry name" value="FAD-bd_PCMH-like_sf"/>
</dbReference>
<evidence type="ECO:0000256" key="17">
    <source>
        <dbReference type="ARBA" id="ARBA00031026"/>
    </source>
</evidence>
<feature type="active site" description="Proton donor" evidence="19">
    <location>
        <position position="237"/>
    </location>
</feature>
<dbReference type="PANTHER" id="PTHR21071:SF4">
    <property type="entry name" value="UDP-N-ACETYLENOLPYRUVOYLGLUCOSAMINE REDUCTASE"/>
    <property type="match status" value="1"/>
</dbReference>
<name>A0A0C1CZ24_9FLAO</name>
<comment type="function">
    <text evidence="2 19">Cell wall formation.</text>
</comment>
<dbReference type="GO" id="GO:0005829">
    <property type="term" value="C:cytosol"/>
    <property type="evidence" value="ECO:0007669"/>
    <property type="project" value="TreeGrafter"/>
</dbReference>
<evidence type="ECO:0000256" key="7">
    <source>
        <dbReference type="ARBA" id="ARBA00022490"/>
    </source>
</evidence>
<evidence type="ECO:0000313" key="21">
    <source>
        <dbReference type="EMBL" id="KIA89671.1"/>
    </source>
</evidence>
<sequence>MQENISLKPYNTFGVDVSAIYFAEVNTSEELLEALNLSKTQKLPLLLLGGGSNLLLTKDFDGLVIQVNLKGISEEVISENVVLVTSKAGENWHEFVQFCLDRNYGGLENLSLIPGNVGTSPMQNIGAYGTEIKDTFVSCKVLNLETLEVEEFDHQKCNFGYRESIFKREGKGKYIILDVTFKLTTKDHSIKTEYGAIQSELQNLGIENPTIQDISKAVINIRQSKLPDPKVIGNAGSFFKNPTIPLMQFEVLKQKFSTIPGYPNGEFVKVPAGWLIEQCGWKGKQIGNVASHKLQALVLVNATGNASGKEIFDFSTMIIDSVKEKFGIELEREVNII</sequence>
<dbReference type="InterPro" id="IPR006094">
    <property type="entry name" value="Oxid_FAD_bind_N"/>
</dbReference>
<dbReference type="GO" id="GO:0008762">
    <property type="term" value="F:UDP-N-acetylmuramate dehydrogenase activity"/>
    <property type="evidence" value="ECO:0007669"/>
    <property type="project" value="UniProtKB-UniRule"/>
</dbReference>
<proteinExistence type="inferred from homology"/>
<evidence type="ECO:0000256" key="12">
    <source>
        <dbReference type="ARBA" id="ARBA00022960"/>
    </source>
</evidence>
<dbReference type="STRING" id="266749.SAMN05421876_103234"/>
<dbReference type="PANTHER" id="PTHR21071">
    <property type="entry name" value="UDP-N-ACETYLENOLPYRUVOYLGLUCOSAMINE REDUCTASE"/>
    <property type="match status" value="1"/>
</dbReference>
<evidence type="ECO:0000256" key="2">
    <source>
        <dbReference type="ARBA" id="ARBA00003921"/>
    </source>
</evidence>
<keyword evidence="22" id="KW-1185">Reference proteome</keyword>
<feature type="active site" evidence="19">
    <location>
        <position position="162"/>
    </location>
</feature>
<keyword evidence="10 19" id="KW-0274">FAD</keyword>
<dbReference type="GO" id="GO:0008360">
    <property type="term" value="P:regulation of cell shape"/>
    <property type="evidence" value="ECO:0007669"/>
    <property type="project" value="UniProtKB-KW"/>
</dbReference>
<gene>
    <name evidence="19" type="primary">murB</name>
    <name evidence="21" type="ORF">OA86_03315</name>
</gene>
<evidence type="ECO:0000256" key="6">
    <source>
        <dbReference type="ARBA" id="ARBA00015188"/>
    </source>
</evidence>
<dbReference type="SUPFAM" id="SSF56176">
    <property type="entry name" value="FAD-binding/transporter-associated domain-like"/>
    <property type="match status" value="1"/>
</dbReference>
<keyword evidence="13 19" id="KW-0573">Peptidoglycan synthesis</keyword>
<evidence type="ECO:0000256" key="15">
    <source>
        <dbReference type="ARBA" id="ARBA00023306"/>
    </source>
</evidence>
<comment type="subcellular location">
    <subcellularLocation>
        <location evidence="3 19">Cytoplasm</location>
    </subcellularLocation>
</comment>
<dbReference type="Gene3D" id="3.90.78.10">
    <property type="entry name" value="UDP-N-acetylenolpyruvoylglucosamine reductase, C-terminal domain"/>
    <property type="match status" value="1"/>
</dbReference>
<dbReference type="EC" id="1.3.1.98" evidence="5 19"/>
<dbReference type="Gene3D" id="3.30.465.10">
    <property type="match status" value="1"/>
</dbReference>
<comment type="catalytic activity">
    <reaction evidence="18 19">
        <text>UDP-N-acetyl-alpha-D-muramate + NADP(+) = UDP-N-acetyl-3-O-(1-carboxyvinyl)-alpha-D-glucosamine + NADPH + H(+)</text>
        <dbReference type="Rhea" id="RHEA:12248"/>
        <dbReference type="ChEBI" id="CHEBI:15378"/>
        <dbReference type="ChEBI" id="CHEBI:57783"/>
        <dbReference type="ChEBI" id="CHEBI:58349"/>
        <dbReference type="ChEBI" id="CHEBI:68483"/>
        <dbReference type="ChEBI" id="CHEBI:70757"/>
        <dbReference type="EC" id="1.3.1.98"/>
    </reaction>
</comment>
<dbReference type="AlphaFoldDB" id="A0A0C1CZ24"/>
<reference evidence="21 22" key="1">
    <citation type="submission" date="2014-10" db="EMBL/GenBank/DDBJ databases">
        <title>Kaistella jeonii genome.</title>
        <authorList>
            <person name="Clayton J.T."/>
            <person name="Newman J.D."/>
        </authorList>
    </citation>
    <scope>NUCLEOTIDE SEQUENCE [LARGE SCALE GENOMIC DNA]</scope>
    <source>
        <strain evidence="21 22">DSM 17048</strain>
    </source>
</reference>
<evidence type="ECO:0000256" key="1">
    <source>
        <dbReference type="ARBA" id="ARBA00001974"/>
    </source>
</evidence>
<evidence type="ECO:0000256" key="13">
    <source>
        <dbReference type="ARBA" id="ARBA00022984"/>
    </source>
</evidence>
<comment type="similarity">
    <text evidence="19">Belongs to the MurB family.</text>
</comment>
<dbReference type="Pfam" id="PF02873">
    <property type="entry name" value="MurB_C"/>
    <property type="match status" value="1"/>
</dbReference>
<dbReference type="GO" id="GO:0009252">
    <property type="term" value="P:peptidoglycan biosynthetic process"/>
    <property type="evidence" value="ECO:0007669"/>
    <property type="project" value="UniProtKB-UniRule"/>
</dbReference>
<organism evidence="21 22">
    <name type="scientific">Kaistella jeonii</name>
    <dbReference type="NCBI Taxonomy" id="266749"/>
    <lineage>
        <taxon>Bacteria</taxon>
        <taxon>Pseudomonadati</taxon>
        <taxon>Bacteroidota</taxon>
        <taxon>Flavobacteriia</taxon>
        <taxon>Flavobacteriales</taxon>
        <taxon>Weeksellaceae</taxon>
        <taxon>Chryseobacterium group</taxon>
        <taxon>Kaistella</taxon>
    </lineage>
</organism>